<dbReference type="InterPro" id="IPR018422">
    <property type="entry name" value="Cation/H_exchanger_CPA1"/>
</dbReference>
<dbReference type="RefSeq" id="WP_138325971.1">
    <property type="nucleotide sequence ID" value="NZ_VCDI01000003.1"/>
</dbReference>
<evidence type="ECO:0000256" key="8">
    <source>
        <dbReference type="ARBA" id="ARBA00023053"/>
    </source>
</evidence>
<feature type="transmembrane region" description="Helical" evidence="12">
    <location>
        <begin position="334"/>
        <end position="353"/>
    </location>
</feature>
<dbReference type="AlphaFoldDB" id="A0A5R9JDY6"/>
<organism evidence="14 15">
    <name type="scientific">Lichenicoccus roseus</name>
    <dbReference type="NCBI Taxonomy" id="2683649"/>
    <lineage>
        <taxon>Bacteria</taxon>
        <taxon>Pseudomonadati</taxon>
        <taxon>Pseudomonadota</taxon>
        <taxon>Alphaproteobacteria</taxon>
        <taxon>Acetobacterales</taxon>
        <taxon>Acetobacteraceae</taxon>
        <taxon>Lichenicoccus</taxon>
    </lineage>
</organism>
<evidence type="ECO:0000259" key="13">
    <source>
        <dbReference type="Pfam" id="PF00999"/>
    </source>
</evidence>
<feature type="transmembrane region" description="Helical" evidence="12">
    <location>
        <begin position="299"/>
        <end position="322"/>
    </location>
</feature>
<comment type="similarity">
    <text evidence="2">Belongs to the monovalent cation:proton antiporter 1 (CPA1) transporter (TC 2.A.36) family.</text>
</comment>
<feature type="transmembrane region" description="Helical" evidence="12">
    <location>
        <begin position="110"/>
        <end position="132"/>
    </location>
</feature>
<dbReference type="GO" id="GO:0005886">
    <property type="term" value="C:plasma membrane"/>
    <property type="evidence" value="ECO:0007669"/>
    <property type="project" value="UniProtKB-SubCell"/>
</dbReference>
<feature type="transmembrane region" description="Helical" evidence="12">
    <location>
        <begin position="212"/>
        <end position="229"/>
    </location>
</feature>
<evidence type="ECO:0000256" key="5">
    <source>
        <dbReference type="ARBA" id="ARBA00022475"/>
    </source>
</evidence>
<sequence>MHDHAILGLGVILLVASLVAMLSRLAHLPYSVGLVLAGIALPFMQTGLDFRLTRDLIFEVLLPPLVFEAALQLRWRPFRDALPVTLMLAFAGVAIATAVVTGALHLLLGWSWIAAGLFGVLIAATDPVAVIAAFKELHVVPRLGMLVESESLLNDGAAAVGFGILLAVQGGDASGAVAVAGSLLWTVLGGVAAGAVVAGGVLLLVGRTDDHLVETTLTTIAAYGSFILAEHLGMSGVLATVTAGLLVGNVGRRGAISEGTRGWLFDFWAFAAFLANSVVFILIGAQGARHPASLFTPDALIAIAAVLLGRALAVYPVCLLFSRSRLRVDARHQHVLVWGGLRGALGLALALALPDTLPERGALVAVAFAVVAFSIFVQGMTMPWLIRRLRLREADATA</sequence>
<evidence type="ECO:0000256" key="10">
    <source>
        <dbReference type="ARBA" id="ARBA00023136"/>
    </source>
</evidence>
<evidence type="ECO:0000256" key="2">
    <source>
        <dbReference type="ARBA" id="ARBA00007367"/>
    </source>
</evidence>
<evidence type="ECO:0000256" key="6">
    <source>
        <dbReference type="ARBA" id="ARBA00022692"/>
    </source>
</evidence>
<keyword evidence="3" id="KW-0813">Transport</keyword>
<evidence type="ECO:0000256" key="9">
    <source>
        <dbReference type="ARBA" id="ARBA00023065"/>
    </source>
</evidence>
<comment type="subcellular location">
    <subcellularLocation>
        <location evidence="1">Cell membrane</location>
        <topology evidence="1">Multi-pass membrane protein</topology>
    </subcellularLocation>
</comment>
<keyword evidence="10 12" id="KW-0472">Membrane</keyword>
<evidence type="ECO:0000256" key="12">
    <source>
        <dbReference type="SAM" id="Phobius"/>
    </source>
</evidence>
<evidence type="ECO:0000256" key="4">
    <source>
        <dbReference type="ARBA" id="ARBA00022449"/>
    </source>
</evidence>
<name>A0A5R9JDY6_9PROT</name>
<feature type="transmembrane region" description="Helical" evidence="12">
    <location>
        <begin position="183"/>
        <end position="205"/>
    </location>
</feature>
<keyword evidence="15" id="KW-1185">Reference proteome</keyword>
<feature type="transmembrane region" description="Helical" evidence="12">
    <location>
        <begin position="263"/>
        <end position="287"/>
    </location>
</feature>
<feature type="transmembrane region" description="Helical" evidence="12">
    <location>
        <begin position="85"/>
        <end position="104"/>
    </location>
</feature>
<feature type="transmembrane region" description="Helical" evidence="12">
    <location>
        <begin position="365"/>
        <end position="386"/>
    </location>
</feature>
<keyword evidence="8" id="KW-0915">Sodium</keyword>
<dbReference type="PRINTS" id="PR01084">
    <property type="entry name" value="NAHEXCHNGR"/>
</dbReference>
<feature type="domain" description="Cation/H+ exchanger transmembrane" evidence="13">
    <location>
        <begin position="14"/>
        <end position="387"/>
    </location>
</feature>
<dbReference type="GO" id="GO:0098719">
    <property type="term" value="P:sodium ion import across plasma membrane"/>
    <property type="evidence" value="ECO:0007669"/>
    <property type="project" value="TreeGrafter"/>
</dbReference>
<dbReference type="PANTHER" id="PTHR10110">
    <property type="entry name" value="SODIUM/HYDROGEN EXCHANGER"/>
    <property type="match status" value="1"/>
</dbReference>
<dbReference type="Pfam" id="PF00999">
    <property type="entry name" value="Na_H_Exchanger"/>
    <property type="match status" value="1"/>
</dbReference>
<evidence type="ECO:0000313" key="15">
    <source>
        <dbReference type="Proteomes" id="UP000305654"/>
    </source>
</evidence>
<comment type="caution">
    <text evidence="14">The sequence shown here is derived from an EMBL/GenBank/DDBJ whole genome shotgun (WGS) entry which is preliminary data.</text>
</comment>
<dbReference type="InterPro" id="IPR004709">
    <property type="entry name" value="NaH_exchanger"/>
</dbReference>
<dbReference type="InterPro" id="IPR006153">
    <property type="entry name" value="Cation/H_exchanger_TM"/>
</dbReference>
<dbReference type="GO" id="GO:0051453">
    <property type="term" value="P:regulation of intracellular pH"/>
    <property type="evidence" value="ECO:0007669"/>
    <property type="project" value="TreeGrafter"/>
</dbReference>
<proteinExistence type="inferred from homology"/>
<keyword evidence="11" id="KW-0739">Sodium transport</keyword>
<protein>
    <submittedName>
        <fullName evidence="14">Sodium:proton antiporter</fullName>
    </submittedName>
</protein>
<keyword evidence="4" id="KW-0050">Antiport</keyword>
<feature type="transmembrane region" description="Helical" evidence="12">
    <location>
        <begin position="28"/>
        <end position="44"/>
    </location>
</feature>
<keyword evidence="7 12" id="KW-1133">Transmembrane helix</keyword>
<reference evidence="14 15" key="1">
    <citation type="submission" date="2019-05" db="EMBL/GenBank/DDBJ databases">
        <authorList>
            <person name="Pankratov T."/>
            <person name="Grouzdev D."/>
        </authorList>
    </citation>
    <scope>NUCLEOTIDE SEQUENCE [LARGE SCALE GENOMIC DNA]</scope>
    <source>
        <strain evidence="14 15">KEBCLARHB70R</strain>
    </source>
</reference>
<accession>A0A5R9JDY6</accession>
<evidence type="ECO:0000256" key="7">
    <source>
        <dbReference type="ARBA" id="ARBA00022989"/>
    </source>
</evidence>
<dbReference type="OrthoDB" id="9809206at2"/>
<keyword evidence="6 12" id="KW-0812">Transmembrane</keyword>
<dbReference type="GO" id="GO:0015385">
    <property type="term" value="F:sodium:proton antiporter activity"/>
    <property type="evidence" value="ECO:0007669"/>
    <property type="project" value="InterPro"/>
</dbReference>
<dbReference type="EMBL" id="VCDI01000003">
    <property type="protein sequence ID" value="TLU72508.1"/>
    <property type="molecule type" value="Genomic_DNA"/>
</dbReference>
<feature type="transmembrane region" description="Helical" evidence="12">
    <location>
        <begin position="235"/>
        <end position="251"/>
    </location>
</feature>
<evidence type="ECO:0000256" key="3">
    <source>
        <dbReference type="ARBA" id="ARBA00022448"/>
    </source>
</evidence>
<dbReference type="PANTHER" id="PTHR10110:SF195">
    <property type="entry name" value="NA(+)_H(+) ANTIPORTER NHAS2"/>
    <property type="match status" value="1"/>
</dbReference>
<feature type="transmembrane region" description="Helical" evidence="12">
    <location>
        <begin position="6"/>
        <end position="23"/>
    </location>
</feature>
<evidence type="ECO:0000313" key="14">
    <source>
        <dbReference type="EMBL" id="TLU72508.1"/>
    </source>
</evidence>
<feature type="transmembrane region" description="Helical" evidence="12">
    <location>
        <begin position="152"/>
        <end position="171"/>
    </location>
</feature>
<dbReference type="Proteomes" id="UP000305654">
    <property type="component" value="Unassembled WGS sequence"/>
</dbReference>
<keyword evidence="9" id="KW-0406">Ion transport</keyword>
<evidence type="ECO:0000256" key="11">
    <source>
        <dbReference type="ARBA" id="ARBA00023201"/>
    </source>
</evidence>
<dbReference type="GO" id="GO:0015386">
    <property type="term" value="F:potassium:proton antiporter activity"/>
    <property type="evidence" value="ECO:0007669"/>
    <property type="project" value="TreeGrafter"/>
</dbReference>
<keyword evidence="5" id="KW-1003">Cell membrane</keyword>
<evidence type="ECO:0000256" key="1">
    <source>
        <dbReference type="ARBA" id="ARBA00004651"/>
    </source>
</evidence>
<gene>
    <name evidence="14" type="ORF">FE263_10610</name>
</gene>
<dbReference type="Gene3D" id="6.10.140.1330">
    <property type="match status" value="1"/>
</dbReference>